<dbReference type="PANTHER" id="PTHR43066:SF1">
    <property type="entry name" value="RHOMBOID PROTEIN 2"/>
    <property type="match status" value="1"/>
</dbReference>
<evidence type="ECO:0000313" key="11">
    <source>
        <dbReference type="EnsemblProtists" id="HpaP801156"/>
    </source>
</evidence>
<feature type="region of interest" description="Disordered" evidence="8">
    <location>
        <begin position="251"/>
        <end position="323"/>
    </location>
</feature>
<evidence type="ECO:0000256" key="8">
    <source>
        <dbReference type="SAM" id="MobiDB-lite"/>
    </source>
</evidence>
<evidence type="ECO:0000256" key="2">
    <source>
        <dbReference type="ARBA" id="ARBA00009045"/>
    </source>
</evidence>
<dbReference type="InterPro" id="IPR022764">
    <property type="entry name" value="Peptidase_S54_rhomboid_dom"/>
</dbReference>
<evidence type="ECO:0000256" key="6">
    <source>
        <dbReference type="ARBA" id="ARBA00022989"/>
    </source>
</evidence>
<dbReference type="EnsemblProtists" id="HpaT801156">
    <property type="protein sequence ID" value="HpaP801156"/>
    <property type="gene ID" value="HpaG801156"/>
</dbReference>
<keyword evidence="12" id="KW-1185">Reference proteome</keyword>
<name>M4B4F7_HYAAE</name>
<proteinExistence type="inferred from homology"/>
<comment type="similarity">
    <text evidence="2">Belongs to the peptidase S54 family.</text>
</comment>
<accession>M4B4F7</accession>
<evidence type="ECO:0000313" key="12">
    <source>
        <dbReference type="Proteomes" id="UP000011713"/>
    </source>
</evidence>
<dbReference type="eggNOG" id="KOG2632">
    <property type="taxonomic scope" value="Eukaryota"/>
</dbReference>
<organism evidence="11 12">
    <name type="scientific">Hyaloperonospora arabidopsidis (strain Emoy2)</name>
    <name type="common">Downy mildew agent</name>
    <name type="synonym">Peronospora arabidopsidis</name>
    <dbReference type="NCBI Taxonomy" id="559515"/>
    <lineage>
        <taxon>Eukaryota</taxon>
        <taxon>Sar</taxon>
        <taxon>Stramenopiles</taxon>
        <taxon>Oomycota</taxon>
        <taxon>Peronosporomycetes</taxon>
        <taxon>Peronosporales</taxon>
        <taxon>Peronosporaceae</taxon>
        <taxon>Hyaloperonospora</taxon>
    </lineage>
</organism>
<dbReference type="GO" id="GO:0016020">
    <property type="term" value="C:membrane"/>
    <property type="evidence" value="ECO:0007669"/>
    <property type="project" value="UniProtKB-SubCell"/>
</dbReference>
<keyword evidence="7 9" id="KW-0472">Membrane</keyword>
<dbReference type="Proteomes" id="UP000011713">
    <property type="component" value="Unassembled WGS sequence"/>
</dbReference>
<protein>
    <recommendedName>
        <fullName evidence="10">Peptidase S54 rhomboid domain-containing protein</fullName>
    </recommendedName>
</protein>
<dbReference type="GO" id="GO:0006508">
    <property type="term" value="P:proteolysis"/>
    <property type="evidence" value="ECO:0007669"/>
    <property type="project" value="UniProtKB-KW"/>
</dbReference>
<reference evidence="11" key="2">
    <citation type="submission" date="2015-06" db="UniProtKB">
        <authorList>
            <consortium name="EnsemblProtists"/>
        </authorList>
    </citation>
    <scope>IDENTIFICATION</scope>
    <source>
        <strain evidence="11">Emoy2</strain>
    </source>
</reference>
<dbReference type="Gene3D" id="1.20.1540.10">
    <property type="entry name" value="Rhomboid-like"/>
    <property type="match status" value="1"/>
</dbReference>
<dbReference type="InterPro" id="IPR035952">
    <property type="entry name" value="Rhomboid-like_sf"/>
</dbReference>
<keyword evidence="4 9" id="KW-0812">Transmembrane</keyword>
<evidence type="ECO:0000256" key="5">
    <source>
        <dbReference type="ARBA" id="ARBA00022801"/>
    </source>
</evidence>
<feature type="transmembrane region" description="Helical" evidence="9">
    <location>
        <begin position="189"/>
        <end position="220"/>
    </location>
</feature>
<evidence type="ECO:0000256" key="7">
    <source>
        <dbReference type="ARBA" id="ARBA00023136"/>
    </source>
</evidence>
<keyword evidence="3" id="KW-0645">Protease</keyword>
<dbReference type="Pfam" id="PF01694">
    <property type="entry name" value="Rhomboid"/>
    <property type="match status" value="1"/>
</dbReference>
<feature type="transmembrane region" description="Helical" evidence="9">
    <location>
        <begin position="119"/>
        <end position="144"/>
    </location>
</feature>
<dbReference type="EMBL" id="JH598253">
    <property type="status" value="NOT_ANNOTATED_CDS"/>
    <property type="molecule type" value="Genomic_DNA"/>
</dbReference>
<dbReference type="InParanoid" id="M4B4F7"/>
<evidence type="ECO:0000256" key="4">
    <source>
        <dbReference type="ARBA" id="ARBA00022692"/>
    </source>
</evidence>
<dbReference type="OMA" id="GLMALMY"/>
<dbReference type="HOGENOM" id="CLU_944649_0_0_1"/>
<feature type="compositionally biased region" description="Basic and acidic residues" evidence="8">
    <location>
        <begin position="273"/>
        <end position="303"/>
    </location>
</feature>
<evidence type="ECO:0000256" key="1">
    <source>
        <dbReference type="ARBA" id="ARBA00004141"/>
    </source>
</evidence>
<evidence type="ECO:0000256" key="3">
    <source>
        <dbReference type="ARBA" id="ARBA00022670"/>
    </source>
</evidence>
<comment type="subcellular location">
    <subcellularLocation>
        <location evidence="1">Membrane</location>
        <topology evidence="1">Multi-pass membrane protein</topology>
    </subcellularLocation>
</comment>
<sequence>MVGQNFGRRARRHFDLGRNNHAIALMLVLLRQVQQLERKPPVTLGLMALMCGLYYQQNITPELFHPYLLCPDRVLNQFELMRIVASGLIHADEWHLYHNMISFLWKGYNLEYKLGSVQFLLTVGFLLALSHTLVIAVALILATCFQMPGPLHQCSVGFSSVLFALKVILNHDSPAFSTIYGFCVPTKYAAWLELVAIYLLVPQSSFMGHMCGILAGYICVRFQSMRSTMIVGARWISRCLQELKKLVTIRRNTGTRRSTQQRAPRRSSTPSFKTDEELAWRLQEEEYQSHDSPRPQPEQREPYHITPSELRRRRLARFTNGRT</sequence>
<evidence type="ECO:0000256" key="9">
    <source>
        <dbReference type="SAM" id="Phobius"/>
    </source>
</evidence>
<keyword evidence="6 9" id="KW-1133">Transmembrane helix</keyword>
<dbReference type="FunFam" id="1.20.1540.10:FF:000008">
    <property type="entry name" value="RHOMBOID-like protein 13"/>
    <property type="match status" value="1"/>
</dbReference>
<feature type="compositionally biased region" description="Polar residues" evidence="8">
    <location>
        <begin position="251"/>
        <end position="272"/>
    </location>
</feature>
<dbReference type="VEuPathDB" id="FungiDB:HpaG801156"/>
<reference evidence="12" key="1">
    <citation type="journal article" date="2010" name="Science">
        <title>Signatures of adaptation to obligate biotrophy in the Hyaloperonospora arabidopsidis genome.</title>
        <authorList>
            <person name="Baxter L."/>
            <person name="Tripathy S."/>
            <person name="Ishaque N."/>
            <person name="Boot N."/>
            <person name="Cabral A."/>
            <person name="Kemen E."/>
            <person name="Thines M."/>
            <person name="Ah-Fong A."/>
            <person name="Anderson R."/>
            <person name="Badejoko W."/>
            <person name="Bittner-Eddy P."/>
            <person name="Boore J.L."/>
            <person name="Chibucos M.C."/>
            <person name="Coates M."/>
            <person name="Dehal P."/>
            <person name="Delehaunty K."/>
            <person name="Dong S."/>
            <person name="Downton P."/>
            <person name="Dumas B."/>
            <person name="Fabro G."/>
            <person name="Fronick C."/>
            <person name="Fuerstenberg S.I."/>
            <person name="Fulton L."/>
            <person name="Gaulin E."/>
            <person name="Govers F."/>
            <person name="Hughes L."/>
            <person name="Humphray S."/>
            <person name="Jiang R.H."/>
            <person name="Judelson H."/>
            <person name="Kamoun S."/>
            <person name="Kyung K."/>
            <person name="Meijer H."/>
            <person name="Minx P."/>
            <person name="Morris P."/>
            <person name="Nelson J."/>
            <person name="Phuntumart V."/>
            <person name="Qutob D."/>
            <person name="Rehmany A."/>
            <person name="Rougon-Cardoso A."/>
            <person name="Ryden P."/>
            <person name="Torto-Alalibo T."/>
            <person name="Studholme D."/>
            <person name="Wang Y."/>
            <person name="Win J."/>
            <person name="Wood J."/>
            <person name="Clifton S.W."/>
            <person name="Rogers J."/>
            <person name="Van den Ackerveken G."/>
            <person name="Jones J.D."/>
            <person name="McDowell J.M."/>
            <person name="Beynon J."/>
            <person name="Tyler B.M."/>
        </authorList>
    </citation>
    <scope>NUCLEOTIDE SEQUENCE [LARGE SCALE GENOMIC DNA]</scope>
    <source>
        <strain evidence="12">Emoy2</strain>
    </source>
</reference>
<dbReference type="GO" id="GO:0004252">
    <property type="term" value="F:serine-type endopeptidase activity"/>
    <property type="evidence" value="ECO:0007669"/>
    <property type="project" value="InterPro"/>
</dbReference>
<feature type="domain" description="Peptidase S54 rhomboid" evidence="10">
    <location>
        <begin position="78"/>
        <end position="220"/>
    </location>
</feature>
<dbReference type="AlphaFoldDB" id="M4B4F7"/>
<dbReference type="PANTHER" id="PTHR43066">
    <property type="entry name" value="RHOMBOID-RELATED PROTEIN"/>
    <property type="match status" value="1"/>
</dbReference>
<dbReference type="SUPFAM" id="SSF144091">
    <property type="entry name" value="Rhomboid-like"/>
    <property type="match status" value="1"/>
</dbReference>
<evidence type="ECO:0000259" key="10">
    <source>
        <dbReference type="Pfam" id="PF01694"/>
    </source>
</evidence>
<keyword evidence="5" id="KW-0378">Hydrolase</keyword>